<reference evidence="5 6" key="1">
    <citation type="submission" date="2019-02" db="EMBL/GenBank/DDBJ databases">
        <title>Deep-cultivation of Planctomycetes and their phenomic and genomic characterization uncovers novel biology.</title>
        <authorList>
            <person name="Wiegand S."/>
            <person name="Jogler M."/>
            <person name="Boedeker C."/>
            <person name="Pinto D."/>
            <person name="Vollmers J."/>
            <person name="Rivas-Marin E."/>
            <person name="Kohn T."/>
            <person name="Peeters S.H."/>
            <person name="Heuer A."/>
            <person name="Rast P."/>
            <person name="Oberbeckmann S."/>
            <person name="Bunk B."/>
            <person name="Jeske O."/>
            <person name="Meyerdierks A."/>
            <person name="Storesund J.E."/>
            <person name="Kallscheuer N."/>
            <person name="Luecker S."/>
            <person name="Lage O.M."/>
            <person name="Pohl T."/>
            <person name="Merkel B.J."/>
            <person name="Hornburger P."/>
            <person name="Mueller R.-W."/>
            <person name="Bruemmer F."/>
            <person name="Labrenz M."/>
            <person name="Spormann A.M."/>
            <person name="Op Den Camp H."/>
            <person name="Overmann J."/>
            <person name="Amann R."/>
            <person name="Jetten M.S.M."/>
            <person name="Mascher T."/>
            <person name="Medema M.H."/>
            <person name="Devos D.P."/>
            <person name="Kaster A.-K."/>
            <person name="Ovreas L."/>
            <person name="Rohde M."/>
            <person name="Galperin M.Y."/>
            <person name="Jogler C."/>
        </authorList>
    </citation>
    <scope>NUCLEOTIDE SEQUENCE [LARGE SCALE GENOMIC DNA]</scope>
    <source>
        <strain evidence="5 6">Poly59</strain>
    </source>
</reference>
<name>A0A5C6ELE3_9BACT</name>
<proteinExistence type="inferred from homology"/>
<comment type="catalytic activity">
    <reaction evidence="4">
        <text>an N-acyl-L-alpha-aminoacyl-tRNA + H2O = an N-acyl-L-amino acid + a tRNA + H(+)</text>
        <dbReference type="Rhea" id="RHEA:54448"/>
        <dbReference type="Rhea" id="RHEA-COMP:10123"/>
        <dbReference type="Rhea" id="RHEA-COMP:13883"/>
        <dbReference type="ChEBI" id="CHEBI:15377"/>
        <dbReference type="ChEBI" id="CHEBI:15378"/>
        <dbReference type="ChEBI" id="CHEBI:59874"/>
        <dbReference type="ChEBI" id="CHEBI:78442"/>
        <dbReference type="ChEBI" id="CHEBI:138191"/>
        <dbReference type="EC" id="3.1.1.29"/>
    </reaction>
</comment>
<sequence>MNPETGLKQVAVKQVIVMRHDLKMRRGKQIAQGAHASMSFLCRRLQENESISVEDFSKIQRTWLTGSFAKVCCRVNSEEELFEIHDKAQEAGLEVHLITDSGKTEFHGQPTNTCLAIGPDETEKIDKITGHLQLL</sequence>
<dbReference type="PANTHER" id="PTHR12649">
    <property type="entry name" value="PEPTIDYL-TRNA HYDROLASE 2"/>
    <property type="match status" value="1"/>
</dbReference>
<organism evidence="5 6">
    <name type="scientific">Rubripirellula reticaptiva</name>
    <dbReference type="NCBI Taxonomy" id="2528013"/>
    <lineage>
        <taxon>Bacteria</taxon>
        <taxon>Pseudomonadati</taxon>
        <taxon>Planctomycetota</taxon>
        <taxon>Planctomycetia</taxon>
        <taxon>Pirellulales</taxon>
        <taxon>Pirellulaceae</taxon>
        <taxon>Rubripirellula</taxon>
    </lineage>
</organism>
<evidence type="ECO:0000256" key="4">
    <source>
        <dbReference type="ARBA" id="ARBA00048707"/>
    </source>
</evidence>
<dbReference type="OrthoDB" id="359599at2"/>
<dbReference type="InterPro" id="IPR023476">
    <property type="entry name" value="Pep_tRNA_hydro_II_dom_sf"/>
</dbReference>
<dbReference type="EC" id="3.1.1.29" evidence="1"/>
<evidence type="ECO:0000256" key="3">
    <source>
        <dbReference type="ARBA" id="ARBA00038050"/>
    </source>
</evidence>
<dbReference type="InterPro" id="IPR002833">
    <property type="entry name" value="PTH2"/>
</dbReference>
<accession>A0A5C6ELE3</accession>
<dbReference type="EMBL" id="SJPX01000004">
    <property type="protein sequence ID" value="TWU49285.1"/>
    <property type="molecule type" value="Genomic_DNA"/>
</dbReference>
<keyword evidence="2 5" id="KW-0378">Hydrolase</keyword>
<dbReference type="GO" id="GO:0005829">
    <property type="term" value="C:cytosol"/>
    <property type="evidence" value="ECO:0007669"/>
    <property type="project" value="TreeGrafter"/>
</dbReference>
<dbReference type="RefSeq" id="WP_146535567.1">
    <property type="nucleotide sequence ID" value="NZ_SJPX01000004.1"/>
</dbReference>
<dbReference type="Proteomes" id="UP000317977">
    <property type="component" value="Unassembled WGS sequence"/>
</dbReference>
<protein>
    <recommendedName>
        <fullName evidence="1">peptidyl-tRNA hydrolase</fullName>
        <ecNumber evidence="1">3.1.1.29</ecNumber>
    </recommendedName>
</protein>
<dbReference type="Gene3D" id="3.40.1490.10">
    <property type="entry name" value="Bit1"/>
    <property type="match status" value="1"/>
</dbReference>
<evidence type="ECO:0000256" key="2">
    <source>
        <dbReference type="ARBA" id="ARBA00022801"/>
    </source>
</evidence>
<comment type="similarity">
    <text evidence="3">Belongs to the PTH2 family.</text>
</comment>
<gene>
    <name evidence="5" type="ORF">Poly59_38990</name>
</gene>
<dbReference type="PANTHER" id="PTHR12649:SF11">
    <property type="entry name" value="PEPTIDYL-TRNA HYDROLASE 2, MITOCHONDRIAL"/>
    <property type="match status" value="1"/>
</dbReference>
<evidence type="ECO:0000256" key="1">
    <source>
        <dbReference type="ARBA" id="ARBA00013260"/>
    </source>
</evidence>
<dbReference type="AlphaFoldDB" id="A0A5C6ELE3"/>
<comment type="caution">
    <text evidence="5">The sequence shown here is derived from an EMBL/GenBank/DDBJ whole genome shotgun (WGS) entry which is preliminary data.</text>
</comment>
<dbReference type="SUPFAM" id="SSF102462">
    <property type="entry name" value="Peptidyl-tRNA hydrolase II"/>
    <property type="match status" value="1"/>
</dbReference>
<dbReference type="GO" id="GO:0004045">
    <property type="term" value="F:peptidyl-tRNA hydrolase activity"/>
    <property type="evidence" value="ECO:0007669"/>
    <property type="project" value="UniProtKB-EC"/>
</dbReference>
<dbReference type="Pfam" id="PF01981">
    <property type="entry name" value="PTH2"/>
    <property type="match status" value="1"/>
</dbReference>
<keyword evidence="6" id="KW-1185">Reference proteome</keyword>
<evidence type="ECO:0000313" key="5">
    <source>
        <dbReference type="EMBL" id="TWU49285.1"/>
    </source>
</evidence>
<dbReference type="NCBIfam" id="TIGR00283">
    <property type="entry name" value="arch_pth2"/>
    <property type="match status" value="1"/>
</dbReference>
<evidence type="ECO:0000313" key="6">
    <source>
        <dbReference type="Proteomes" id="UP000317977"/>
    </source>
</evidence>